<evidence type="ECO:0008006" key="5">
    <source>
        <dbReference type="Google" id="ProtNLM"/>
    </source>
</evidence>
<gene>
    <name evidence="3" type="ORF">COCSUDRAFT_41397</name>
</gene>
<feature type="chain" id="PRO_5003637460" description="Collagen triple helix repeat protein" evidence="2">
    <location>
        <begin position="25"/>
        <end position="283"/>
    </location>
</feature>
<feature type="region of interest" description="Disordered" evidence="1">
    <location>
        <begin position="129"/>
        <end position="157"/>
    </location>
</feature>
<evidence type="ECO:0000313" key="3">
    <source>
        <dbReference type="EMBL" id="EIE24092.1"/>
    </source>
</evidence>
<evidence type="ECO:0000256" key="1">
    <source>
        <dbReference type="SAM" id="MobiDB-lite"/>
    </source>
</evidence>
<dbReference type="Proteomes" id="UP000007264">
    <property type="component" value="Unassembled WGS sequence"/>
</dbReference>
<feature type="signal peptide" evidence="2">
    <location>
        <begin position="1"/>
        <end position="24"/>
    </location>
</feature>
<dbReference type="AlphaFoldDB" id="I0Z0C3"/>
<dbReference type="RefSeq" id="XP_005648636.1">
    <property type="nucleotide sequence ID" value="XM_005648579.1"/>
</dbReference>
<name>I0Z0C3_COCSC</name>
<comment type="caution">
    <text evidence="3">The sequence shown here is derived from an EMBL/GenBank/DDBJ whole genome shotgun (WGS) entry which is preliminary data.</text>
</comment>
<dbReference type="GeneID" id="17042090"/>
<sequence>MSSKVTATLGFFLCLGLAAQLASATWEGEGDYPWLKKDDKGEVGDYPLEKYELDHNLSDLASKYIEEKGKADMAEHDDLLKKLTDTKNYLPASKYSVSSLYYKVFQLEREIWYILGCLKSGNCTVAGPPGPTGATGPTGPSGPSGPAGPTGPMGAKGENGTCSADQCEKCPEKDIIKATGGEKICCKDDTCLVDVPPSWGGKDIDFYYPQDYPYAEGASLTGQKPVKVTLAPGTCTYPDGKKWLCKREDKGFEGLCGQLYKGKCWGFYNEKFTENVVIGGEQP</sequence>
<dbReference type="EMBL" id="AGSI01000006">
    <property type="protein sequence ID" value="EIE24092.1"/>
    <property type="molecule type" value="Genomic_DNA"/>
</dbReference>
<evidence type="ECO:0000256" key="2">
    <source>
        <dbReference type="SAM" id="SignalP"/>
    </source>
</evidence>
<dbReference type="OrthoDB" id="10473391at2759"/>
<evidence type="ECO:0000313" key="4">
    <source>
        <dbReference type="Proteomes" id="UP000007264"/>
    </source>
</evidence>
<accession>I0Z0C3</accession>
<reference evidence="3 4" key="1">
    <citation type="journal article" date="2012" name="Genome Biol.">
        <title>The genome of the polar eukaryotic microalga coccomyxa subellipsoidea reveals traits of cold adaptation.</title>
        <authorList>
            <person name="Blanc G."/>
            <person name="Agarkova I."/>
            <person name="Grimwood J."/>
            <person name="Kuo A."/>
            <person name="Brueggeman A."/>
            <person name="Dunigan D."/>
            <person name="Gurnon J."/>
            <person name="Ladunga I."/>
            <person name="Lindquist E."/>
            <person name="Lucas S."/>
            <person name="Pangilinan J."/>
            <person name="Proschold T."/>
            <person name="Salamov A."/>
            <person name="Schmutz J."/>
            <person name="Weeks D."/>
            <person name="Yamada T."/>
            <person name="Claverie J.M."/>
            <person name="Grigoriev I."/>
            <person name="Van Etten J."/>
            <person name="Lomsadze A."/>
            <person name="Borodovsky M."/>
        </authorList>
    </citation>
    <scope>NUCLEOTIDE SEQUENCE [LARGE SCALE GENOMIC DNA]</scope>
    <source>
        <strain evidence="3 4">C-169</strain>
    </source>
</reference>
<keyword evidence="2" id="KW-0732">Signal</keyword>
<organism evidence="3 4">
    <name type="scientific">Coccomyxa subellipsoidea (strain C-169)</name>
    <name type="common">Green microalga</name>
    <dbReference type="NCBI Taxonomy" id="574566"/>
    <lineage>
        <taxon>Eukaryota</taxon>
        <taxon>Viridiplantae</taxon>
        <taxon>Chlorophyta</taxon>
        <taxon>core chlorophytes</taxon>
        <taxon>Trebouxiophyceae</taxon>
        <taxon>Trebouxiophyceae incertae sedis</taxon>
        <taxon>Coccomyxaceae</taxon>
        <taxon>Coccomyxa</taxon>
        <taxon>Coccomyxa subellipsoidea</taxon>
    </lineage>
</organism>
<keyword evidence="4" id="KW-1185">Reference proteome</keyword>
<dbReference type="KEGG" id="csl:COCSUDRAFT_41397"/>
<proteinExistence type="predicted"/>
<protein>
    <recommendedName>
        <fullName evidence="5">Collagen triple helix repeat protein</fullName>
    </recommendedName>
</protein>